<comment type="cofactor">
    <cofactor evidence="3">
        <name>Co(2+)</name>
        <dbReference type="ChEBI" id="CHEBI:48828"/>
    </cofactor>
</comment>
<feature type="binding site" evidence="15">
    <location>
        <position position="375"/>
    </location>
    <ligand>
        <name>substrate</name>
    </ligand>
</feature>
<dbReference type="PROSITE" id="PS00802">
    <property type="entry name" value="TRANSKETOLASE_2"/>
    <property type="match status" value="1"/>
</dbReference>
<evidence type="ECO:0000256" key="5">
    <source>
        <dbReference type="ARBA" id="ARBA00011738"/>
    </source>
</evidence>
<evidence type="ECO:0000256" key="8">
    <source>
        <dbReference type="ARBA" id="ARBA00022723"/>
    </source>
</evidence>
<dbReference type="Gene3D" id="3.40.50.970">
    <property type="match status" value="2"/>
</dbReference>
<dbReference type="GO" id="GO:0005829">
    <property type="term" value="C:cytosol"/>
    <property type="evidence" value="ECO:0007669"/>
    <property type="project" value="TreeGrafter"/>
</dbReference>
<dbReference type="PANTHER" id="PTHR43522:SF2">
    <property type="entry name" value="TRANSKETOLASE 1-RELATED"/>
    <property type="match status" value="1"/>
</dbReference>
<keyword evidence="11 16" id="KW-0786">Thiamine pyrophosphate</keyword>
<accession>A0A7V4TXJ1</accession>
<comment type="cofactor">
    <cofactor evidence="1">
        <name>Ca(2+)</name>
        <dbReference type="ChEBI" id="CHEBI:29108"/>
    </cofactor>
</comment>
<feature type="binding site" evidence="15">
    <location>
        <position position="462"/>
    </location>
    <ligand>
        <name>substrate</name>
    </ligand>
</feature>
<gene>
    <name evidence="21" type="primary">tkt</name>
    <name evidence="21" type="ORF">ENK44_00400</name>
</gene>
<evidence type="ECO:0000256" key="2">
    <source>
        <dbReference type="ARBA" id="ARBA00001936"/>
    </source>
</evidence>
<feature type="binding site" evidence="16">
    <location>
        <position position="184"/>
    </location>
    <ligand>
        <name>thiamine diphosphate</name>
        <dbReference type="ChEBI" id="CHEBI:58937"/>
    </ligand>
</feature>
<feature type="binding site" evidence="15">
    <location>
        <position position="259"/>
    </location>
    <ligand>
        <name>substrate</name>
    </ligand>
</feature>
<feature type="binding site" evidence="15">
    <location>
        <position position="513"/>
    </location>
    <ligand>
        <name>substrate</name>
    </ligand>
</feature>
<evidence type="ECO:0000256" key="3">
    <source>
        <dbReference type="ARBA" id="ARBA00001941"/>
    </source>
</evidence>
<evidence type="ECO:0000256" key="15">
    <source>
        <dbReference type="PIRSR" id="PIRSR605478-2"/>
    </source>
</evidence>
<comment type="similarity">
    <text evidence="4 19">Belongs to the transketolase family.</text>
</comment>
<dbReference type="InterPro" id="IPR049557">
    <property type="entry name" value="Transketolase_CS"/>
</dbReference>
<feature type="site" description="Important for catalytic activity" evidence="18">
    <location>
        <position position="259"/>
    </location>
</feature>
<comment type="caution">
    <text evidence="21">The sequence shown here is derived from an EMBL/GenBank/DDBJ whole genome shotgun (WGS) entry which is preliminary data.</text>
</comment>
<comment type="cofactor">
    <cofactor evidence="16">
        <name>thiamine diphosphate</name>
        <dbReference type="ChEBI" id="CHEBI:58937"/>
    </cofactor>
    <text evidence="16">Binds 1 thiamine pyrophosphate per subunit. During the reaction, the substrate forms a covalent intermediate with the cofactor.</text>
</comment>
<dbReference type="InterPro" id="IPR005475">
    <property type="entry name" value="Transketolase-like_Pyr-bd"/>
</dbReference>
<name>A0A7V4TXJ1_CALAY</name>
<comment type="cofactor">
    <cofactor evidence="2">
        <name>Mn(2+)</name>
        <dbReference type="ChEBI" id="CHEBI:29035"/>
    </cofactor>
</comment>
<dbReference type="FunFam" id="3.40.50.920:FF:000003">
    <property type="entry name" value="Transketolase"/>
    <property type="match status" value="1"/>
</dbReference>
<dbReference type="GO" id="GO:0004802">
    <property type="term" value="F:transketolase activity"/>
    <property type="evidence" value="ECO:0007669"/>
    <property type="project" value="UniProtKB-UniRule"/>
</dbReference>
<evidence type="ECO:0000256" key="12">
    <source>
        <dbReference type="ARBA" id="ARBA00049473"/>
    </source>
</evidence>
<reference evidence="21" key="1">
    <citation type="journal article" date="2020" name="mSystems">
        <title>Genome- and Community-Level Interaction Insights into Carbon Utilization and Element Cycling Functions of Hydrothermarchaeota in Hydrothermal Sediment.</title>
        <authorList>
            <person name="Zhou Z."/>
            <person name="Liu Y."/>
            <person name="Xu W."/>
            <person name="Pan J."/>
            <person name="Luo Z.H."/>
            <person name="Li M."/>
        </authorList>
    </citation>
    <scope>NUCLEOTIDE SEQUENCE [LARGE SCALE GENOMIC DNA]</scope>
    <source>
        <strain evidence="21">HyVt-577</strain>
    </source>
</reference>
<evidence type="ECO:0000256" key="13">
    <source>
        <dbReference type="NCBIfam" id="TIGR00232"/>
    </source>
</evidence>
<evidence type="ECO:0000256" key="19">
    <source>
        <dbReference type="RuleBase" id="RU004996"/>
    </source>
</evidence>
<evidence type="ECO:0000256" key="7">
    <source>
        <dbReference type="ARBA" id="ARBA00022679"/>
    </source>
</evidence>
<feature type="binding site" evidence="15">
    <location>
        <position position="454"/>
    </location>
    <ligand>
        <name>substrate</name>
    </ligand>
</feature>
<dbReference type="SUPFAM" id="SSF52518">
    <property type="entry name" value="Thiamin diphosphate-binding fold (THDP-binding)"/>
    <property type="match status" value="2"/>
</dbReference>
<evidence type="ECO:0000256" key="11">
    <source>
        <dbReference type="ARBA" id="ARBA00023052"/>
    </source>
</evidence>
<evidence type="ECO:0000256" key="17">
    <source>
        <dbReference type="PIRSR" id="PIRSR605478-4"/>
    </source>
</evidence>
<evidence type="ECO:0000256" key="10">
    <source>
        <dbReference type="ARBA" id="ARBA00022842"/>
    </source>
</evidence>
<dbReference type="Pfam" id="PF00456">
    <property type="entry name" value="Transketolase_N"/>
    <property type="match status" value="1"/>
</dbReference>
<comment type="cofactor">
    <cofactor evidence="19">
        <name>Mg(2+)</name>
        <dbReference type="ChEBI" id="CHEBI:18420"/>
    </cofactor>
    <cofactor evidence="19">
        <name>Ca(2+)</name>
        <dbReference type="ChEBI" id="CHEBI:29108"/>
    </cofactor>
    <cofactor evidence="19">
        <name>Mn(2+)</name>
        <dbReference type="ChEBI" id="CHEBI:29035"/>
    </cofactor>
    <cofactor evidence="19">
        <name>Co(2+)</name>
        <dbReference type="ChEBI" id="CHEBI:48828"/>
    </cofactor>
    <text evidence="19">Binds 1 Mg(2+) ion per subunit. Can also utilize other divalent metal cations, such as Ca(2+), Mn(2+) and Co(2+).</text>
</comment>
<dbReference type="InterPro" id="IPR009014">
    <property type="entry name" value="Transketo_C/PFOR_II"/>
</dbReference>
<dbReference type="GO" id="GO:0046872">
    <property type="term" value="F:metal ion binding"/>
    <property type="evidence" value="ECO:0007669"/>
    <property type="project" value="UniProtKB-KW"/>
</dbReference>
<evidence type="ECO:0000256" key="18">
    <source>
        <dbReference type="PIRSR" id="PIRSR605478-5"/>
    </source>
</evidence>
<dbReference type="InterPro" id="IPR033247">
    <property type="entry name" value="Transketolase_fam"/>
</dbReference>
<feature type="binding site" evidence="16">
    <location>
        <position position="69"/>
    </location>
    <ligand>
        <name>thiamine diphosphate</name>
        <dbReference type="ChEBI" id="CHEBI:58937"/>
    </ligand>
</feature>
<evidence type="ECO:0000256" key="4">
    <source>
        <dbReference type="ARBA" id="ARBA00007131"/>
    </source>
</evidence>
<dbReference type="FunFam" id="3.40.50.970:FF:000004">
    <property type="entry name" value="Transketolase"/>
    <property type="match status" value="1"/>
</dbReference>
<keyword evidence="7 19" id="KW-0808">Transferase</keyword>
<dbReference type="PROSITE" id="PS00801">
    <property type="entry name" value="TRANSKETOLASE_1"/>
    <property type="match status" value="1"/>
</dbReference>
<comment type="cofactor">
    <cofactor evidence="17">
        <name>Mg(2+)</name>
        <dbReference type="ChEBI" id="CHEBI:18420"/>
    </cofactor>
    <text evidence="17">Binds 1 Mg(2+) ion per subunit. Can also utilize other divalent metal cations, such as Ca(2+), Mn(2+) and Co(2+).</text>
</comment>
<feature type="binding site" evidence="15">
    <location>
        <position position="29"/>
    </location>
    <ligand>
        <name>substrate</name>
    </ligand>
</feature>
<evidence type="ECO:0000256" key="9">
    <source>
        <dbReference type="ARBA" id="ARBA00022837"/>
    </source>
</evidence>
<feature type="binding site" evidence="16">
    <location>
        <position position="430"/>
    </location>
    <ligand>
        <name>thiamine diphosphate</name>
        <dbReference type="ChEBI" id="CHEBI:58937"/>
    </ligand>
</feature>
<dbReference type="FunFam" id="3.40.50.970:FF:000045">
    <property type="entry name" value="Transketolase"/>
    <property type="match status" value="1"/>
</dbReference>
<feature type="binding site" evidence="15">
    <location>
        <position position="348"/>
    </location>
    <ligand>
        <name>substrate</name>
    </ligand>
</feature>
<organism evidence="21">
    <name type="scientific">Caldithrix abyssi</name>
    <dbReference type="NCBI Taxonomy" id="187145"/>
    <lineage>
        <taxon>Bacteria</taxon>
        <taxon>Pseudomonadati</taxon>
        <taxon>Calditrichota</taxon>
        <taxon>Calditrichia</taxon>
        <taxon>Calditrichales</taxon>
        <taxon>Calditrichaceae</taxon>
        <taxon>Caldithrix</taxon>
    </lineage>
</organism>
<feature type="binding site" evidence="16">
    <location>
        <position position="155"/>
    </location>
    <ligand>
        <name>thiamine diphosphate</name>
        <dbReference type="ChEBI" id="CHEBI:58937"/>
    </ligand>
</feature>
<evidence type="ECO:0000256" key="16">
    <source>
        <dbReference type="PIRSR" id="PIRSR605478-3"/>
    </source>
</evidence>
<dbReference type="SMART" id="SM00861">
    <property type="entry name" value="Transket_pyr"/>
    <property type="match status" value="1"/>
</dbReference>
<dbReference type="InterPro" id="IPR029061">
    <property type="entry name" value="THDP-binding"/>
</dbReference>
<evidence type="ECO:0000256" key="6">
    <source>
        <dbReference type="ARBA" id="ARBA00013152"/>
    </source>
</evidence>
<dbReference type="Gene3D" id="3.40.50.920">
    <property type="match status" value="1"/>
</dbReference>
<protein>
    <recommendedName>
        <fullName evidence="6 13">Transketolase</fullName>
        <ecNumber evidence="6 13">2.2.1.1</ecNumber>
    </recommendedName>
</protein>
<dbReference type="SUPFAM" id="SSF52922">
    <property type="entry name" value="TK C-terminal domain-like"/>
    <property type="match status" value="1"/>
</dbReference>
<keyword evidence="8 17" id="KW-0479">Metal-binding</keyword>
<feature type="binding site" evidence="15">
    <location>
        <position position="466"/>
    </location>
    <ligand>
        <name>substrate</name>
    </ligand>
</feature>
<comment type="catalytic activity">
    <reaction evidence="12 19">
        <text>D-sedoheptulose 7-phosphate + D-glyceraldehyde 3-phosphate = aldehydo-D-ribose 5-phosphate + D-xylulose 5-phosphate</text>
        <dbReference type="Rhea" id="RHEA:10508"/>
        <dbReference type="ChEBI" id="CHEBI:57483"/>
        <dbReference type="ChEBI" id="CHEBI:57737"/>
        <dbReference type="ChEBI" id="CHEBI:58273"/>
        <dbReference type="ChEBI" id="CHEBI:59776"/>
        <dbReference type="EC" id="2.2.1.1"/>
    </reaction>
</comment>
<dbReference type="Proteomes" id="UP000885779">
    <property type="component" value="Unassembled WGS sequence"/>
</dbReference>
<dbReference type="AlphaFoldDB" id="A0A7V4TXJ1"/>
<dbReference type="Pfam" id="PF22613">
    <property type="entry name" value="Transketolase_C_1"/>
    <property type="match status" value="1"/>
</dbReference>
<dbReference type="InterPro" id="IPR005474">
    <property type="entry name" value="Transketolase_N"/>
</dbReference>
<dbReference type="EC" id="2.2.1.1" evidence="6 13"/>
<feature type="site" description="Important for catalytic activity" evidence="18">
    <location>
        <position position="29"/>
    </location>
</feature>
<feature type="binding site" evidence="17">
    <location>
        <position position="184"/>
    </location>
    <ligand>
        <name>Mg(2+)</name>
        <dbReference type="ChEBI" id="CHEBI:18420"/>
    </ligand>
</feature>
<dbReference type="InterPro" id="IPR005478">
    <property type="entry name" value="Transketolase_bac-like"/>
</dbReference>
<feature type="active site" description="Proton donor" evidence="14">
    <location>
        <position position="404"/>
    </location>
</feature>
<dbReference type="EMBL" id="DRQG01000004">
    <property type="protein sequence ID" value="HGY54135.1"/>
    <property type="molecule type" value="Genomic_DNA"/>
</dbReference>
<comment type="subunit">
    <text evidence="5 19">Homodimer.</text>
</comment>
<evidence type="ECO:0000259" key="20">
    <source>
        <dbReference type="SMART" id="SM00861"/>
    </source>
</evidence>
<proteinExistence type="inferred from homology"/>
<feature type="binding site" evidence="16">
    <location>
        <begin position="116"/>
        <end position="118"/>
    </location>
    <ligand>
        <name>thiamine diphosphate</name>
        <dbReference type="ChEBI" id="CHEBI:58937"/>
    </ligand>
</feature>
<feature type="binding site" evidence="17">
    <location>
        <position position="154"/>
    </location>
    <ligand>
        <name>Mg(2+)</name>
        <dbReference type="ChEBI" id="CHEBI:18420"/>
    </ligand>
</feature>
<keyword evidence="9 19" id="KW-0106">Calcium</keyword>
<dbReference type="CDD" id="cd02012">
    <property type="entry name" value="TPP_TK"/>
    <property type="match status" value="1"/>
</dbReference>
<dbReference type="GO" id="GO:0006098">
    <property type="term" value="P:pentose-phosphate shunt"/>
    <property type="evidence" value="ECO:0007669"/>
    <property type="project" value="TreeGrafter"/>
</dbReference>
<feature type="binding site" evidence="16">
    <location>
        <position position="259"/>
    </location>
    <ligand>
        <name>thiamine diphosphate</name>
        <dbReference type="ChEBI" id="CHEBI:58937"/>
    </ligand>
</feature>
<evidence type="ECO:0000256" key="1">
    <source>
        <dbReference type="ARBA" id="ARBA00001913"/>
    </source>
</evidence>
<dbReference type="CDD" id="cd07033">
    <property type="entry name" value="TPP_PYR_DXS_TK_like"/>
    <property type="match status" value="1"/>
</dbReference>
<sequence length="660" mass="73136">MPVTDLDQKSVSVIRALIMDGTRKANSGHPGGAMSSTDFAYVLFKYFLRYSPDNPQWFNRDRFVLSAGHESMLLYSLLTLVGYLDIEDLKNFRQFKSRTPGHPESHLTPGVEATTGPLGQGFSMAVGMAAAEVSLRARLGEDIVSHYTYVLAGDGDLQEPVALGSASLAGHLKLNKLIVFYDRNRIQISGPTSRADSTDMRKVFEGFQWRVVEIDGHNRQTILQALEEARKVTDRPTLIIGDTVMAKGAATREGDHETHGAPLPEEEIAATKEKMGLPADQKFYLPEDVLQHFRSRFADLRKTEEEWQHTLQNKKNNPEFANLWQNIFNEVTGQQLSIPSFDAPVATRAAFGKTLAAFADQLPQLIGGSADLEPSNQTRAFMEKTGEFTADSPTGRNISFGVREFPMGAILNGMALHGGLRPFGATFLVFSDYERPAIRLSAMQKLPVLHVFTHDSFYVGEDGPTHQPVEHLAALRAIPDLLVFRPADANETAAAMQVIMKQTERPSALALTRQKLPLLDVGLASPENVGRGAYIVHGNPQETADMILIASGSEVHLALDIAKKLSHLKIRVISMPCTELFDEQDESYKKLLLPDEVRFRVAIEAGVTFGWERYTGLDGWVFGLNHYGDSAPYQALEKAYGFTPEQLAPVIEEKYNTFKE</sequence>
<dbReference type="InterPro" id="IPR020826">
    <property type="entry name" value="Transketolase_BS"/>
</dbReference>
<evidence type="ECO:0000256" key="14">
    <source>
        <dbReference type="PIRSR" id="PIRSR605478-1"/>
    </source>
</evidence>
<comment type="function">
    <text evidence="19">Catalyzes the transfer of a two-carbon ketol group from a ketose donor to an aldose acceptor, via a covalent intermediate with the cofactor thiamine pyrophosphate.</text>
</comment>
<evidence type="ECO:0000313" key="21">
    <source>
        <dbReference type="EMBL" id="HGY54135.1"/>
    </source>
</evidence>
<dbReference type="InterPro" id="IPR055152">
    <property type="entry name" value="Transketolase-like_C_2"/>
</dbReference>
<feature type="domain" description="Transketolase-like pyrimidine-binding" evidence="20">
    <location>
        <begin position="345"/>
        <end position="518"/>
    </location>
</feature>
<keyword evidence="10 17" id="KW-0460">Magnesium</keyword>
<dbReference type="PANTHER" id="PTHR43522">
    <property type="entry name" value="TRANSKETOLASE"/>
    <property type="match status" value="1"/>
</dbReference>
<feature type="binding site" evidence="17">
    <location>
        <position position="186"/>
    </location>
    <ligand>
        <name>Mg(2+)</name>
        <dbReference type="ChEBI" id="CHEBI:18420"/>
    </ligand>
</feature>
<dbReference type="Pfam" id="PF02779">
    <property type="entry name" value="Transket_pyr"/>
    <property type="match status" value="1"/>
</dbReference>
<dbReference type="NCBIfam" id="TIGR00232">
    <property type="entry name" value="tktlase_bact"/>
    <property type="match status" value="1"/>
</dbReference>